<dbReference type="InterPro" id="IPR036259">
    <property type="entry name" value="MFS_trans_sf"/>
</dbReference>
<dbReference type="FunFam" id="1.20.1250.20:FF:000013">
    <property type="entry name" value="MFS general substrate transporter"/>
    <property type="match status" value="1"/>
</dbReference>
<dbReference type="STRING" id="68775.A0A5C3M548"/>
<protein>
    <submittedName>
        <fullName evidence="8">MFS general substrate transporter</fullName>
    </submittedName>
</protein>
<name>A0A5C3M548_9AGAR</name>
<dbReference type="FunFam" id="1.20.1250.20:FF:000018">
    <property type="entry name" value="MFS transporter permease"/>
    <property type="match status" value="1"/>
</dbReference>
<dbReference type="OrthoDB" id="2962993at2759"/>
<dbReference type="PANTHER" id="PTHR43791">
    <property type="entry name" value="PERMEASE-RELATED"/>
    <property type="match status" value="1"/>
</dbReference>
<dbReference type="GO" id="GO:0022857">
    <property type="term" value="F:transmembrane transporter activity"/>
    <property type="evidence" value="ECO:0007669"/>
    <property type="project" value="InterPro"/>
</dbReference>
<keyword evidence="3 6" id="KW-0812">Transmembrane</keyword>
<keyword evidence="4 6" id="KW-1133">Transmembrane helix</keyword>
<feature type="transmembrane region" description="Helical" evidence="6">
    <location>
        <begin position="178"/>
        <end position="203"/>
    </location>
</feature>
<feature type="transmembrane region" description="Helical" evidence="6">
    <location>
        <begin position="442"/>
        <end position="464"/>
    </location>
</feature>
<reference evidence="8 9" key="1">
    <citation type="journal article" date="2019" name="Nat. Ecol. Evol.">
        <title>Megaphylogeny resolves global patterns of mushroom evolution.</title>
        <authorList>
            <person name="Varga T."/>
            <person name="Krizsan K."/>
            <person name="Foldi C."/>
            <person name="Dima B."/>
            <person name="Sanchez-Garcia M."/>
            <person name="Sanchez-Ramirez S."/>
            <person name="Szollosi G.J."/>
            <person name="Szarkandi J.G."/>
            <person name="Papp V."/>
            <person name="Albert L."/>
            <person name="Andreopoulos W."/>
            <person name="Angelini C."/>
            <person name="Antonin V."/>
            <person name="Barry K.W."/>
            <person name="Bougher N.L."/>
            <person name="Buchanan P."/>
            <person name="Buyck B."/>
            <person name="Bense V."/>
            <person name="Catcheside P."/>
            <person name="Chovatia M."/>
            <person name="Cooper J."/>
            <person name="Damon W."/>
            <person name="Desjardin D."/>
            <person name="Finy P."/>
            <person name="Geml J."/>
            <person name="Haridas S."/>
            <person name="Hughes K."/>
            <person name="Justo A."/>
            <person name="Karasinski D."/>
            <person name="Kautmanova I."/>
            <person name="Kiss B."/>
            <person name="Kocsube S."/>
            <person name="Kotiranta H."/>
            <person name="LaButti K.M."/>
            <person name="Lechner B.E."/>
            <person name="Liimatainen K."/>
            <person name="Lipzen A."/>
            <person name="Lukacs Z."/>
            <person name="Mihaltcheva S."/>
            <person name="Morgado L.N."/>
            <person name="Niskanen T."/>
            <person name="Noordeloos M.E."/>
            <person name="Ohm R.A."/>
            <person name="Ortiz-Santana B."/>
            <person name="Ovrebo C."/>
            <person name="Racz N."/>
            <person name="Riley R."/>
            <person name="Savchenko A."/>
            <person name="Shiryaev A."/>
            <person name="Soop K."/>
            <person name="Spirin V."/>
            <person name="Szebenyi C."/>
            <person name="Tomsovsky M."/>
            <person name="Tulloss R.E."/>
            <person name="Uehling J."/>
            <person name="Grigoriev I.V."/>
            <person name="Vagvolgyi C."/>
            <person name="Papp T."/>
            <person name="Martin F.M."/>
            <person name="Miettinen O."/>
            <person name="Hibbett D.S."/>
            <person name="Nagy L.G."/>
        </authorList>
    </citation>
    <scope>NUCLEOTIDE SEQUENCE [LARGE SCALE GENOMIC DNA]</scope>
    <source>
        <strain evidence="8 9">CBS 166.37</strain>
    </source>
</reference>
<dbReference type="PANTHER" id="PTHR43791:SF48">
    <property type="entry name" value="TRANSPORTER, PUTATIVE (AFU_ORTHOLOGUE AFUA_4G01000)-RELATED"/>
    <property type="match status" value="1"/>
</dbReference>
<feature type="transmembrane region" description="Helical" evidence="6">
    <location>
        <begin position="408"/>
        <end position="430"/>
    </location>
</feature>
<evidence type="ECO:0000313" key="9">
    <source>
        <dbReference type="Proteomes" id="UP000308652"/>
    </source>
</evidence>
<dbReference type="PROSITE" id="PS50850">
    <property type="entry name" value="MFS"/>
    <property type="match status" value="1"/>
</dbReference>
<evidence type="ECO:0000256" key="3">
    <source>
        <dbReference type="ARBA" id="ARBA00022692"/>
    </source>
</evidence>
<evidence type="ECO:0000256" key="2">
    <source>
        <dbReference type="ARBA" id="ARBA00022448"/>
    </source>
</evidence>
<proteinExistence type="predicted"/>
<keyword evidence="9" id="KW-1185">Reference proteome</keyword>
<feature type="transmembrane region" description="Helical" evidence="6">
    <location>
        <begin position="374"/>
        <end position="396"/>
    </location>
</feature>
<feature type="transmembrane region" description="Helical" evidence="6">
    <location>
        <begin position="282"/>
        <end position="305"/>
    </location>
</feature>
<feature type="transmembrane region" description="Helical" evidence="6">
    <location>
        <begin position="325"/>
        <end position="343"/>
    </location>
</feature>
<dbReference type="InterPro" id="IPR020846">
    <property type="entry name" value="MFS_dom"/>
</dbReference>
<dbReference type="Gene3D" id="1.20.1250.20">
    <property type="entry name" value="MFS general substrate transporter like domains"/>
    <property type="match status" value="2"/>
</dbReference>
<feature type="transmembrane region" description="Helical" evidence="6">
    <location>
        <begin position="215"/>
        <end position="234"/>
    </location>
</feature>
<feature type="domain" description="Major facilitator superfamily (MFS) profile" evidence="7">
    <location>
        <begin position="53"/>
        <end position="468"/>
    </location>
</feature>
<accession>A0A5C3M548</accession>
<feature type="transmembrane region" description="Helical" evidence="6">
    <location>
        <begin position="51"/>
        <end position="71"/>
    </location>
</feature>
<dbReference type="InterPro" id="IPR011701">
    <property type="entry name" value="MFS"/>
</dbReference>
<gene>
    <name evidence="8" type="ORF">BDQ12DRAFT_681161</name>
</gene>
<evidence type="ECO:0000259" key="7">
    <source>
        <dbReference type="PROSITE" id="PS50850"/>
    </source>
</evidence>
<sequence>MSVDQEKGLAQVDELKKSKSVELEISSKAFSDASDEIDPVAEKRLVRKLDWLLLPLFTLIYGCNFVDRTAIGNARIAGLEKDLHMQGFDLNIALTVFYICFLASEIPSNLALKRFGSIWIAFLVIGFGAVAIGSAFITSYSELLVTRVFLGLAEGGTLSGLVYVLARYYRRNELVLRVGIFFGLSPSLAGAFGGLLASGLLTVSDIGTVTSWRKIFLIEGIITTGFGVILLFIIPGDPRTTRMLTEEERALAIARIDADQAVKTAGRKEPTTLKLVLRSFNIHTTACAICFMMINISFQGLSLFLPTVINTLGKFTTVNAQLRTVPPYLFGTVWAIANAYGAYRMKQRAIPIIASVMFMVLGYAISIGTKDPHARYAACFFSVAGGSPSGPMLVTWATDNAAPDTMRAVTTAIIPSIGALGSIIAVWTYLPKDAPNFHKGNSLNLATSLAVCAILALIAVYLRWENAKRDRGERDYRLEGKSVEEIEQLGYLHPNFRYQI</sequence>
<dbReference type="AlphaFoldDB" id="A0A5C3M548"/>
<dbReference type="Proteomes" id="UP000308652">
    <property type="component" value="Unassembled WGS sequence"/>
</dbReference>
<dbReference type="EMBL" id="ML213598">
    <property type="protein sequence ID" value="TFK39755.1"/>
    <property type="molecule type" value="Genomic_DNA"/>
</dbReference>
<feature type="transmembrane region" description="Helical" evidence="6">
    <location>
        <begin position="115"/>
        <end position="138"/>
    </location>
</feature>
<evidence type="ECO:0000256" key="4">
    <source>
        <dbReference type="ARBA" id="ARBA00022989"/>
    </source>
</evidence>
<dbReference type="Pfam" id="PF07690">
    <property type="entry name" value="MFS_1"/>
    <property type="match status" value="1"/>
</dbReference>
<dbReference type="SUPFAM" id="SSF103473">
    <property type="entry name" value="MFS general substrate transporter"/>
    <property type="match status" value="1"/>
</dbReference>
<evidence type="ECO:0000313" key="8">
    <source>
        <dbReference type="EMBL" id="TFK39755.1"/>
    </source>
</evidence>
<keyword evidence="5 6" id="KW-0472">Membrane</keyword>
<evidence type="ECO:0000256" key="1">
    <source>
        <dbReference type="ARBA" id="ARBA00004141"/>
    </source>
</evidence>
<dbReference type="GO" id="GO:0016020">
    <property type="term" value="C:membrane"/>
    <property type="evidence" value="ECO:0007669"/>
    <property type="project" value="UniProtKB-SubCell"/>
</dbReference>
<organism evidence="8 9">
    <name type="scientific">Crucibulum laeve</name>
    <dbReference type="NCBI Taxonomy" id="68775"/>
    <lineage>
        <taxon>Eukaryota</taxon>
        <taxon>Fungi</taxon>
        <taxon>Dikarya</taxon>
        <taxon>Basidiomycota</taxon>
        <taxon>Agaricomycotina</taxon>
        <taxon>Agaricomycetes</taxon>
        <taxon>Agaricomycetidae</taxon>
        <taxon>Agaricales</taxon>
        <taxon>Agaricineae</taxon>
        <taxon>Nidulariaceae</taxon>
        <taxon>Crucibulum</taxon>
    </lineage>
</organism>
<feature type="transmembrane region" description="Helical" evidence="6">
    <location>
        <begin position="350"/>
        <end position="368"/>
    </location>
</feature>
<comment type="subcellular location">
    <subcellularLocation>
        <location evidence="1">Membrane</location>
        <topology evidence="1">Multi-pass membrane protein</topology>
    </subcellularLocation>
</comment>
<keyword evidence="2" id="KW-0813">Transport</keyword>
<feature type="transmembrane region" description="Helical" evidence="6">
    <location>
        <begin position="144"/>
        <end position="166"/>
    </location>
</feature>
<evidence type="ECO:0000256" key="6">
    <source>
        <dbReference type="SAM" id="Phobius"/>
    </source>
</evidence>
<feature type="transmembrane region" description="Helical" evidence="6">
    <location>
        <begin position="83"/>
        <end position="103"/>
    </location>
</feature>
<evidence type="ECO:0000256" key="5">
    <source>
        <dbReference type="ARBA" id="ARBA00023136"/>
    </source>
</evidence>